<keyword evidence="6" id="KW-1185">Reference proteome</keyword>
<organism evidence="5 6">
    <name type="scientific">Piscinibacter terrae</name>
    <dbReference type="NCBI Taxonomy" id="2496871"/>
    <lineage>
        <taxon>Bacteria</taxon>
        <taxon>Pseudomonadati</taxon>
        <taxon>Pseudomonadota</taxon>
        <taxon>Betaproteobacteria</taxon>
        <taxon>Burkholderiales</taxon>
        <taxon>Sphaerotilaceae</taxon>
        <taxon>Piscinibacter</taxon>
    </lineage>
</organism>
<name>A0A3N7HNL2_9BURK</name>
<feature type="domain" description="Leucine-binding protein" evidence="4">
    <location>
        <begin position="30"/>
        <end position="370"/>
    </location>
</feature>
<dbReference type="AlphaFoldDB" id="A0A3N7HNL2"/>
<sequence length="377" mass="40262">MRALRVVLLAASAFIVSVARAADPGITDTSITLGMSAPFHGPNGAIGLEMKEAISAYFEQVNAAGGVQGRQLRLVALDDGYTPDRAAANTRQLIGDHQVFALVGYCGDESVASASQVYSQARVPMIGGVSGAEALRRPANRYTFAVRAGYADETTAIVRQMLTIGITRVAVLYQNDSFGKSGLEGVVHGLKQSGLAPVAAMAVERGSLDMAAAAEAIARAEPQAVVMVAPYKPAAEFMKLMRAAGQRPRYLAVSTVGVDQLISLMGEDARGIGLSQVMPYPWNDTVPVVREYQRLLPQADASAYSYSGLEGYVTAKLMVDALRRLGRDLTRDKLVQVLESMRNHDLGGFRVNYSPGDHNGSRFVDLTVIGQGGRVRR</sequence>
<dbReference type="InterPro" id="IPR028082">
    <property type="entry name" value="Peripla_BP_I"/>
</dbReference>
<dbReference type="RefSeq" id="WP_124541420.1">
    <property type="nucleotide sequence ID" value="NZ_QUSW01000004.1"/>
</dbReference>
<dbReference type="Pfam" id="PF13458">
    <property type="entry name" value="Peripla_BP_6"/>
    <property type="match status" value="1"/>
</dbReference>
<dbReference type="EMBL" id="QUSW01000004">
    <property type="protein sequence ID" value="RQP23700.1"/>
    <property type="molecule type" value="Genomic_DNA"/>
</dbReference>
<evidence type="ECO:0000256" key="3">
    <source>
        <dbReference type="SAM" id="SignalP"/>
    </source>
</evidence>
<feature type="chain" id="PRO_5018211574" evidence="3">
    <location>
        <begin position="22"/>
        <end position="377"/>
    </location>
</feature>
<dbReference type="CDD" id="cd06326">
    <property type="entry name" value="PBP1_ABC_ligand_binding-like"/>
    <property type="match status" value="1"/>
</dbReference>
<dbReference type="InterPro" id="IPR028081">
    <property type="entry name" value="Leu-bd"/>
</dbReference>
<evidence type="ECO:0000256" key="1">
    <source>
        <dbReference type="ARBA" id="ARBA00010062"/>
    </source>
</evidence>
<evidence type="ECO:0000259" key="4">
    <source>
        <dbReference type="Pfam" id="PF13458"/>
    </source>
</evidence>
<feature type="signal peptide" evidence="3">
    <location>
        <begin position="1"/>
        <end position="21"/>
    </location>
</feature>
<comment type="similarity">
    <text evidence="1">Belongs to the leucine-binding protein family.</text>
</comment>
<evidence type="ECO:0000313" key="5">
    <source>
        <dbReference type="EMBL" id="RQP23700.1"/>
    </source>
</evidence>
<dbReference type="SUPFAM" id="SSF53822">
    <property type="entry name" value="Periplasmic binding protein-like I"/>
    <property type="match status" value="1"/>
</dbReference>
<evidence type="ECO:0000313" key="6">
    <source>
        <dbReference type="Proteomes" id="UP000267464"/>
    </source>
</evidence>
<reference evidence="5 6" key="1">
    <citation type="submission" date="2018-08" db="EMBL/GenBank/DDBJ databases">
        <authorList>
            <person name="Khan S.A."/>
            <person name="Jeon C.O."/>
            <person name="Chun B.H."/>
            <person name="Jeong S.E."/>
        </authorList>
    </citation>
    <scope>NUCLEOTIDE SEQUENCE [LARGE SCALE GENOMIC DNA]</scope>
    <source>
        <strain evidence="5 6">S-16</strain>
    </source>
</reference>
<dbReference type="Gene3D" id="3.40.50.2300">
    <property type="match status" value="2"/>
</dbReference>
<protein>
    <submittedName>
        <fullName evidence="5">ABC transporter permease</fullName>
    </submittedName>
</protein>
<dbReference type="PANTHER" id="PTHR47235">
    <property type="entry name" value="BLR6548 PROTEIN"/>
    <property type="match status" value="1"/>
</dbReference>
<dbReference type="OrthoDB" id="26870at2"/>
<evidence type="ECO:0000256" key="2">
    <source>
        <dbReference type="ARBA" id="ARBA00022729"/>
    </source>
</evidence>
<accession>A0A3N7HNL2</accession>
<keyword evidence="2 3" id="KW-0732">Signal</keyword>
<proteinExistence type="inferred from homology"/>
<comment type="caution">
    <text evidence="5">The sequence shown here is derived from an EMBL/GenBank/DDBJ whole genome shotgun (WGS) entry which is preliminary data.</text>
</comment>
<reference evidence="5 6" key="2">
    <citation type="submission" date="2018-12" db="EMBL/GenBank/DDBJ databases">
        <title>Rhizobacter gummiphilus sp. nov., a rubber-degrading bacterium isolated from the soil of a botanical garden in Japan.</title>
        <authorList>
            <person name="Shunsuke S.S."/>
        </authorList>
    </citation>
    <scope>NUCLEOTIDE SEQUENCE [LARGE SCALE GENOMIC DNA]</scope>
    <source>
        <strain evidence="5 6">S-16</strain>
    </source>
</reference>
<dbReference type="Proteomes" id="UP000267464">
    <property type="component" value="Unassembled WGS sequence"/>
</dbReference>
<gene>
    <name evidence="5" type="ORF">DZC73_16355</name>
</gene>
<dbReference type="PANTHER" id="PTHR47235:SF1">
    <property type="entry name" value="BLR6548 PROTEIN"/>
    <property type="match status" value="1"/>
</dbReference>